<evidence type="ECO:0000313" key="4">
    <source>
        <dbReference type="Proteomes" id="UP000276741"/>
    </source>
</evidence>
<sequence>MTPLEGVRVVENGLHLAGPYCGRLLAELGAEVIKVEPPSGESNRRTAPALGEDSLLFHYYNAGKKSVVIDLKANEGKELMYSLIRVSDVFVTNYRPSALRRLGLDYEKLKSVNQKLIYTSISGYGTQGELGDLPGYDPLAQAETGLMIANSPDGAPKVNAMSLDYAAASIAALATVAALLRREKTGEGEFIDIALYDVGVMYVFPWIAFEISGLLRNVRGSRLMVFAPYNVYKTADGYVMIAIGEDEQWKRFIKLIGRDDLMNDPRLNTVRERVRNYDLVDDVVGSWAIQIPSREVVRIVLEAGGAAAEVKRPISVLNDRFATKRNMVWKADTPVGQIPIPGSAIKLGRDSPPPLGRAPTLGEHTAEVLAGLGLSRDEISLLEKRGVISLGKGSIK</sequence>
<dbReference type="InterPro" id="IPR023606">
    <property type="entry name" value="CoA-Trfase_III_dom_1_sf"/>
</dbReference>
<protein>
    <submittedName>
        <fullName evidence="2">CoA transferase</fullName>
    </submittedName>
</protein>
<dbReference type="InterPro" id="IPR044855">
    <property type="entry name" value="CoA-Trfase_III_dom3_sf"/>
</dbReference>
<proteinExistence type="predicted"/>
<evidence type="ECO:0000313" key="2">
    <source>
        <dbReference type="EMBL" id="BBD73610.1"/>
    </source>
</evidence>
<dbReference type="Gene3D" id="3.30.1540.10">
    <property type="entry name" value="formyl-coa transferase, domain 3"/>
    <property type="match status" value="1"/>
</dbReference>
<dbReference type="Gene3D" id="3.40.50.10540">
    <property type="entry name" value="Crotonobetainyl-coa:carnitine coa-transferase, domain 1"/>
    <property type="match status" value="1"/>
</dbReference>
<accession>A0A348B608</accession>
<evidence type="ECO:0000256" key="1">
    <source>
        <dbReference type="ARBA" id="ARBA00022679"/>
    </source>
</evidence>
<gene>
    <name evidence="3" type="ORF">GCM10007116_21730</name>
    <name evidence="2" type="ORF">HS1genome_1999</name>
</gene>
<organism evidence="2 4">
    <name type="scientific">Sulfodiicoccus acidiphilus</name>
    <dbReference type="NCBI Taxonomy" id="1670455"/>
    <lineage>
        <taxon>Archaea</taxon>
        <taxon>Thermoproteota</taxon>
        <taxon>Thermoprotei</taxon>
        <taxon>Sulfolobales</taxon>
        <taxon>Sulfolobaceae</taxon>
        <taxon>Sulfodiicoccus</taxon>
    </lineage>
</organism>
<dbReference type="Proteomes" id="UP000616143">
    <property type="component" value="Unassembled WGS sequence"/>
</dbReference>
<reference evidence="3" key="1">
    <citation type="journal article" date="2014" name="Int. J. Syst. Evol. Microbiol.">
        <title>Complete genome sequence of Corynebacterium casei LMG S-19264T (=DSM 44701T), isolated from a smear-ripened cheese.</title>
        <authorList>
            <consortium name="US DOE Joint Genome Institute (JGI-PGF)"/>
            <person name="Walter F."/>
            <person name="Albersmeier A."/>
            <person name="Kalinowski J."/>
            <person name="Ruckert C."/>
        </authorList>
    </citation>
    <scope>NUCLEOTIDE SEQUENCE</scope>
    <source>
        <strain evidence="3">JCM 31740</strain>
    </source>
</reference>
<keyword evidence="1 2" id="KW-0808">Transferase</keyword>
<dbReference type="RefSeq" id="WP_126450871.1">
    <property type="nucleotide sequence ID" value="NZ_AP018553.1"/>
</dbReference>
<dbReference type="InterPro" id="IPR003673">
    <property type="entry name" value="CoA-Trfase_fam_III"/>
</dbReference>
<dbReference type="OrthoDB" id="28444at2157"/>
<dbReference type="KEGG" id="sacd:HS1genome_1999"/>
<dbReference type="AlphaFoldDB" id="A0A348B608"/>
<dbReference type="EMBL" id="BMQS01000030">
    <property type="protein sequence ID" value="GGU04758.1"/>
    <property type="molecule type" value="Genomic_DNA"/>
</dbReference>
<keyword evidence="4" id="KW-1185">Reference proteome</keyword>
<reference evidence="3" key="4">
    <citation type="submission" date="2020-09" db="EMBL/GenBank/DDBJ databases">
        <authorList>
            <person name="Sun Q."/>
            <person name="Ohkuma M."/>
        </authorList>
    </citation>
    <scope>NUCLEOTIDE SEQUENCE</scope>
    <source>
        <strain evidence="3">JCM 31740</strain>
    </source>
</reference>
<dbReference type="GO" id="GO:0008410">
    <property type="term" value="F:CoA-transferase activity"/>
    <property type="evidence" value="ECO:0007669"/>
    <property type="project" value="TreeGrafter"/>
</dbReference>
<dbReference type="Pfam" id="PF02515">
    <property type="entry name" value="CoA_transf_3"/>
    <property type="match status" value="1"/>
</dbReference>
<evidence type="ECO:0000313" key="3">
    <source>
        <dbReference type="EMBL" id="GGU04758.1"/>
    </source>
</evidence>
<dbReference type="EMBL" id="AP018553">
    <property type="protein sequence ID" value="BBD73610.1"/>
    <property type="molecule type" value="Genomic_DNA"/>
</dbReference>
<dbReference type="Proteomes" id="UP000276741">
    <property type="component" value="Chromosome"/>
</dbReference>
<dbReference type="PANTHER" id="PTHR48207">
    <property type="entry name" value="SUCCINATE--HYDROXYMETHYLGLUTARATE COA-TRANSFERASE"/>
    <property type="match status" value="1"/>
</dbReference>
<dbReference type="PANTHER" id="PTHR48207:SF3">
    <property type="entry name" value="SUCCINATE--HYDROXYMETHYLGLUTARATE COA-TRANSFERASE"/>
    <property type="match status" value="1"/>
</dbReference>
<dbReference type="InterPro" id="IPR050483">
    <property type="entry name" value="CoA-transferase_III_domain"/>
</dbReference>
<dbReference type="GeneID" id="38667465"/>
<name>A0A348B608_9CREN</name>
<reference evidence="2" key="3">
    <citation type="journal article" date="2019" name="BMC Res. Notes">
        <title>Complete genome sequence of the Sulfodiicoccus acidiphilus strain HS-1T, the first crenarchaeon that lacks polB3, isolated from an acidic hot spring in Ohwaku-dani, Hakone, Japan.</title>
        <authorList>
            <person name="Sakai H.D."/>
            <person name="Kurosawa N."/>
        </authorList>
    </citation>
    <scope>NUCLEOTIDE SEQUENCE</scope>
    <source>
        <strain evidence="2">HS-1</strain>
    </source>
</reference>
<reference evidence="4" key="2">
    <citation type="submission" date="2018-04" db="EMBL/GenBank/DDBJ databases">
        <title>Complete genome sequence of Sulfodiicoccus acidiphilus strain HS-1.</title>
        <authorList>
            <person name="Sakai H.D."/>
            <person name="Kurosawa N."/>
        </authorList>
    </citation>
    <scope>NUCLEOTIDE SEQUENCE [LARGE SCALE GENOMIC DNA]</scope>
    <source>
        <strain evidence="4">HS-1</strain>
    </source>
</reference>
<dbReference type="SUPFAM" id="SSF89796">
    <property type="entry name" value="CoA-transferase family III (CaiB/BaiF)"/>
    <property type="match status" value="1"/>
</dbReference>